<evidence type="ECO:0000256" key="5">
    <source>
        <dbReference type="SAM" id="MobiDB-lite"/>
    </source>
</evidence>
<proteinExistence type="predicted"/>
<dbReference type="Proteomes" id="UP001146120">
    <property type="component" value="Unassembled WGS sequence"/>
</dbReference>
<dbReference type="GO" id="GO:0000166">
    <property type="term" value="F:nucleotide binding"/>
    <property type="evidence" value="ECO:0007669"/>
    <property type="project" value="UniProtKB-KW"/>
</dbReference>
<dbReference type="CDD" id="cd00173">
    <property type="entry name" value="SH2"/>
    <property type="match status" value="1"/>
</dbReference>
<accession>A0AAV2YMI9</accession>
<dbReference type="PROSITE" id="PS51424">
    <property type="entry name" value="ROC"/>
    <property type="match status" value="1"/>
</dbReference>
<dbReference type="InterPro" id="IPR036860">
    <property type="entry name" value="SH2_dom_sf"/>
</dbReference>
<reference evidence="8" key="2">
    <citation type="journal article" date="2023" name="Microbiol Resour">
        <title>Decontamination and Annotation of the Draft Genome Sequence of the Oomycete Lagenidium giganteum ARSEF 373.</title>
        <authorList>
            <person name="Morgan W.R."/>
            <person name="Tartar A."/>
        </authorList>
    </citation>
    <scope>NUCLEOTIDE SEQUENCE</scope>
    <source>
        <strain evidence="8">ARSEF 373</strain>
    </source>
</reference>
<dbReference type="InterPro" id="IPR027417">
    <property type="entry name" value="P-loop_NTPase"/>
</dbReference>
<dbReference type="InterPro" id="IPR056884">
    <property type="entry name" value="NPHP3-like_N"/>
</dbReference>
<feature type="domain" description="Roc" evidence="7">
    <location>
        <begin position="339"/>
        <end position="589"/>
    </location>
</feature>
<dbReference type="Gene3D" id="3.40.50.10140">
    <property type="entry name" value="Toll/interleukin-1 receptor homology (TIR) domain"/>
    <property type="match status" value="1"/>
</dbReference>
<evidence type="ECO:0000256" key="2">
    <source>
        <dbReference type="ARBA" id="ARBA00022741"/>
    </source>
</evidence>
<keyword evidence="9" id="KW-1185">Reference proteome</keyword>
<dbReference type="Gene3D" id="3.40.50.300">
    <property type="entry name" value="P-loop containing nucleotide triphosphate hydrolases"/>
    <property type="match status" value="2"/>
</dbReference>
<evidence type="ECO:0000259" key="7">
    <source>
        <dbReference type="PROSITE" id="PS51424"/>
    </source>
</evidence>
<dbReference type="GO" id="GO:0007165">
    <property type="term" value="P:signal transduction"/>
    <property type="evidence" value="ECO:0007669"/>
    <property type="project" value="InterPro"/>
</dbReference>
<dbReference type="Pfam" id="PF13676">
    <property type="entry name" value="TIR_2"/>
    <property type="match status" value="1"/>
</dbReference>
<dbReference type="PRINTS" id="PR00449">
    <property type="entry name" value="RASTRNSFRMNG"/>
</dbReference>
<dbReference type="SUPFAM" id="SSF52540">
    <property type="entry name" value="P-loop containing nucleoside triphosphate hydrolases"/>
    <property type="match status" value="2"/>
</dbReference>
<feature type="domain" description="SH2" evidence="6">
    <location>
        <begin position="226"/>
        <end position="315"/>
    </location>
</feature>
<dbReference type="InterPro" id="IPR000157">
    <property type="entry name" value="TIR_dom"/>
</dbReference>
<dbReference type="PROSITE" id="PS51419">
    <property type="entry name" value="RAB"/>
    <property type="match status" value="1"/>
</dbReference>
<dbReference type="Pfam" id="PF00017">
    <property type="entry name" value="SH2"/>
    <property type="match status" value="2"/>
</dbReference>
<evidence type="ECO:0000259" key="6">
    <source>
        <dbReference type="PROSITE" id="PS50001"/>
    </source>
</evidence>
<protein>
    <submittedName>
        <fullName evidence="8">Uncharacterized protein</fullName>
    </submittedName>
</protein>
<evidence type="ECO:0000256" key="3">
    <source>
        <dbReference type="PROSITE-ProRule" id="PRU00191"/>
    </source>
</evidence>
<feature type="domain" description="SH2" evidence="6">
    <location>
        <begin position="2028"/>
        <end position="2137"/>
    </location>
</feature>
<dbReference type="Gene3D" id="3.30.505.10">
    <property type="entry name" value="SH2 domain"/>
    <property type="match status" value="2"/>
</dbReference>
<dbReference type="SUPFAM" id="SSF55550">
    <property type="entry name" value="SH2 domain"/>
    <property type="match status" value="2"/>
</dbReference>
<dbReference type="InterPro" id="IPR000980">
    <property type="entry name" value="SH2"/>
</dbReference>
<feature type="coiled-coil region" evidence="4">
    <location>
        <begin position="506"/>
        <end position="533"/>
    </location>
</feature>
<reference evidence="8" key="1">
    <citation type="submission" date="2022-11" db="EMBL/GenBank/DDBJ databases">
        <authorList>
            <person name="Morgan W.R."/>
            <person name="Tartar A."/>
        </authorList>
    </citation>
    <scope>NUCLEOTIDE SEQUENCE</scope>
    <source>
        <strain evidence="8">ARSEF 373</strain>
    </source>
</reference>
<dbReference type="PROSITE" id="PS50001">
    <property type="entry name" value="SH2"/>
    <property type="match status" value="2"/>
</dbReference>
<dbReference type="SMART" id="SM00252">
    <property type="entry name" value="SH2"/>
    <property type="match status" value="2"/>
</dbReference>
<evidence type="ECO:0000313" key="9">
    <source>
        <dbReference type="Proteomes" id="UP001146120"/>
    </source>
</evidence>
<dbReference type="SUPFAM" id="SSF52200">
    <property type="entry name" value="Toll/Interleukin receptor TIR domain"/>
    <property type="match status" value="1"/>
</dbReference>
<feature type="region of interest" description="Disordered" evidence="5">
    <location>
        <begin position="1750"/>
        <end position="1793"/>
    </location>
</feature>
<dbReference type="EMBL" id="DAKRPA010000244">
    <property type="protein sequence ID" value="DAZ94568.1"/>
    <property type="molecule type" value="Genomic_DNA"/>
</dbReference>
<keyword evidence="3" id="KW-0727">SH2 domain</keyword>
<dbReference type="InterPro" id="IPR020859">
    <property type="entry name" value="ROC"/>
</dbReference>
<gene>
    <name evidence="8" type="ORF">N0F65_004184</name>
</gene>
<dbReference type="Pfam" id="PF08477">
    <property type="entry name" value="Roc"/>
    <property type="match status" value="1"/>
</dbReference>
<keyword evidence="4" id="KW-0175">Coiled coil</keyword>
<keyword evidence="1" id="KW-0677">Repeat</keyword>
<keyword evidence="2" id="KW-0547">Nucleotide-binding</keyword>
<evidence type="ECO:0000256" key="4">
    <source>
        <dbReference type="SAM" id="Coils"/>
    </source>
</evidence>
<evidence type="ECO:0000313" key="8">
    <source>
        <dbReference type="EMBL" id="DAZ94568.1"/>
    </source>
</evidence>
<organism evidence="8 9">
    <name type="scientific">Lagenidium giganteum</name>
    <dbReference type="NCBI Taxonomy" id="4803"/>
    <lineage>
        <taxon>Eukaryota</taxon>
        <taxon>Sar</taxon>
        <taxon>Stramenopiles</taxon>
        <taxon>Oomycota</taxon>
        <taxon>Peronosporomycetes</taxon>
        <taxon>Pythiales</taxon>
        <taxon>Pythiaceae</taxon>
    </lineage>
</organism>
<sequence length="2140" mass="239649">MEHPQVTPRVDKPRPQLKIFLSLTERGHSVRLDVENVSTGMDWETGIKDALQWVKDAQGAGRVLHFITPRAQRRPDGSCIHELAVAASMRLRIFPVLIAFVEPLGSIAQLPFFDMRDCVPSDPKDLDLPADSAAWRALMQTRLDSPLVEDKFDRLCSILERFETVSADGVAAVGGFQNMCVFDVRGTYADDGVKLRRWKSPVIATLKDEDFSHELPALQKHGLEGFFHGDIPREAAQGLLMTDGNVGSYVIRYSRGQASYAVAYVGDLDEDTGVPVIKHNLIFRLPNGKLSLVAPERVTNQTDVYPDLASVVQEYLSLEVFKLGVQRQGDISGECGATKPNDVYRSKVCVVGPSKWGKTSFIKTFTSNQATLEEEDQRTIGIDLFTWKFDTTTNHADEEYTVTLWDFAGQDEYQSAHTLFFSRRTLYVLCVNLQAYAQALEQSETTDDPDAAMDEFVEMHLYHWVRVICAHFPESKFVFVGTKLDLIGFDTDKVRAITGDLLARIATKEQDVLDAIERDIEALNEEAAVASKHRSGTVLNATSERMDKLKAMKTSRPQFLSKHIHTVSSADRHGMDDLRRQLEQYVVRSETGFAMPATYAKLHAYLRDRVALTTLETIDIKEVVSNTFVSVAALLAQLQQQEAFATISAVELTAMMHVFHDLGDILWFDSDSTNSLAQTVFLSPVVVIDFIRQVINHTLGDPKHARTKVEKELYAIVRDEGRVANSLVRKLDLWKDMSNDTMAQLKELLYQFQLAYPAGKSGMKWDSDLIWEYVFRVYLPENLFEKLGVQSYSAHYSCDRQFNHDGFETTMDDVYHTRVVKRPVDVEGSVLMALSVEVYAVQRDAMWEQLIWHALNVEKLLENFPGLWVSRYVVTNRGKRLELNKLVEQEQEQRATADIAAHAAPVTGSGLLPPHMEWYIGRQWRQPPSPLQISETSSQGLSPMEAIVAQVAARIDKAQQDLSDQIKDDLTHAKADLVSRMDANKDALMTMSAGDDNRRLYPALWTLEYQTSATMKTTTLILKIRSDLSGKCYHEPLEITHKCAICADSEVVETHFSTPRRESKHKHLLQRSGSTALLSTVTYERTSQLKIFLSYGHDRFQQLAFHLKHALQERGHSVWVDIEKLSAGIDWEDGINSALTWVKDAQHEGRVVLLMTPHALRRPDGYCLNEIARAASNRLNIFPVLVADTTPPPSITMLPFFDMRDCVPTDPDELKLDAKSDEWNVLMRKHLHSPLFEDKCERLFAILELFDTMSAYGVPAVGGFQNMGVFALEQGARESRGLSVRRLMTQASSDSVLSIDTPLARQVSNKSLPPATPTGARGDRATSIMSDMSIAEVDDSFDDDEYLRVRYMFSFDSKCYPLAKKLYDDMSECGFSVFPPAVPPSSDSETSVADSLAAHEEALQWAAAEKNGKMVLLVTPESVGRPSGVCLNDISAAMAAGIGFVPLMVRQCEIPLSICRIQWLDMSDALIYQPDQASTSINEVRYQARKDQLITALKGKLDHEGQQARLFSLLAPFSFQAQISKLTHRFCGRSWLFETLKSWIESPSGSQVFWVTGQMGSGKTAAAARMVQTIPEIAAFHFALQEDEQTQNARRCVLSLAYQLTTQLPEYAVFLHSGEPLEEVVPVSTVQALITHLVVEPLNAIARPQTNKPLVLLLDGLEHLASSNDALAGPPPMRPTLGGGAPSPGMNDSEDCLVAALPSLISRLPTWVRVVVLSREDPGIVSKLQNYSPTVSLDKFEKENREDIRSFVEQSLCPPSPSQSAQSKRRRSVMNAPGGLSRRGSTLSQEPPVSVPTISLEQAQFIADRSEGLFLYAVNIVQTIEEGRLSVDQLESLPVGMGGYLRQFFVSHFEETTYKTKIRPVLEVLCAAYEPLPIASLGAILDWSQYEQHDVATSFGSLFYITDDGFLRPFHSSVLDWVQDIKNAGTYYADVLKGHEQIGKWAAREYGTVIRAEHNEFVNLNYELEGAEDARTKTHIYIVRHACNHLMQAQGEECMKLVGKLASDEKFQLARRLLGLREKGLESFFHGDITRERSQELLLTNARAGSFLIRYSARQKSYCASFIEKIDAATGAPKIKHNLIYHLKNGAYSVVPPEEVTNSTVVYPDLISFVEQYQRKGILKAAIPRQNALNREISTM</sequence>
<dbReference type="Pfam" id="PF24883">
    <property type="entry name" value="NPHP3_N"/>
    <property type="match status" value="1"/>
</dbReference>
<evidence type="ECO:0000256" key="1">
    <source>
        <dbReference type="ARBA" id="ARBA00022737"/>
    </source>
</evidence>
<feature type="compositionally biased region" description="Polar residues" evidence="5">
    <location>
        <begin position="1783"/>
        <end position="1793"/>
    </location>
</feature>
<feature type="region of interest" description="Disordered" evidence="5">
    <location>
        <begin position="1668"/>
        <end position="1690"/>
    </location>
</feature>
<name>A0AAV2YMI9_9STRA</name>
<dbReference type="PANTHER" id="PTHR10039">
    <property type="entry name" value="AMELOGENIN"/>
    <property type="match status" value="1"/>
</dbReference>
<dbReference type="InterPro" id="IPR035897">
    <property type="entry name" value="Toll_tir_struct_dom_sf"/>
</dbReference>
<comment type="caution">
    <text evidence="8">The sequence shown here is derived from an EMBL/GenBank/DDBJ whole genome shotgun (WGS) entry which is preliminary data.</text>
</comment>